<organism evidence="5 6">
    <name type="scientific">Tricholomella constricta</name>
    <dbReference type="NCBI Taxonomy" id="117010"/>
    <lineage>
        <taxon>Eukaryota</taxon>
        <taxon>Fungi</taxon>
        <taxon>Dikarya</taxon>
        <taxon>Basidiomycota</taxon>
        <taxon>Agaricomycotina</taxon>
        <taxon>Agaricomycetes</taxon>
        <taxon>Agaricomycetidae</taxon>
        <taxon>Agaricales</taxon>
        <taxon>Tricholomatineae</taxon>
        <taxon>Lyophyllaceae</taxon>
        <taxon>Tricholomella</taxon>
    </lineage>
</organism>
<dbReference type="SUPFAM" id="SSF103473">
    <property type="entry name" value="MFS general substrate transporter"/>
    <property type="match status" value="1"/>
</dbReference>
<evidence type="ECO:0008006" key="7">
    <source>
        <dbReference type="Google" id="ProtNLM"/>
    </source>
</evidence>
<feature type="transmembrane region" description="Helical" evidence="4">
    <location>
        <begin position="361"/>
        <end position="384"/>
    </location>
</feature>
<feature type="transmembrane region" description="Helical" evidence="4">
    <location>
        <begin position="136"/>
        <end position="155"/>
    </location>
</feature>
<evidence type="ECO:0000256" key="2">
    <source>
        <dbReference type="ARBA" id="ARBA00006727"/>
    </source>
</evidence>
<evidence type="ECO:0000313" key="6">
    <source>
        <dbReference type="Proteomes" id="UP000565441"/>
    </source>
</evidence>
<dbReference type="Pfam" id="PF07690">
    <property type="entry name" value="MFS_1"/>
    <property type="match status" value="1"/>
</dbReference>
<keyword evidence="4" id="KW-1133">Transmembrane helix</keyword>
<feature type="transmembrane region" description="Helical" evidence="4">
    <location>
        <begin position="69"/>
        <end position="97"/>
    </location>
</feature>
<name>A0A8H5H7U4_9AGAR</name>
<dbReference type="PANTHER" id="PTHR11360:SF234">
    <property type="entry name" value="MFS-TYPE TRANSPORTER DBAD-RELATED"/>
    <property type="match status" value="1"/>
</dbReference>
<dbReference type="Proteomes" id="UP000565441">
    <property type="component" value="Unassembled WGS sequence"/>
</dbReference>
<keyword evidence="4" id="KW-0812">Transmembrane</keyword>
<dbReference type="InterPro" id="IPR011701">
    <property type="entry name" value="MFS"/>
</dbReference>
<feature type="transmembrane region" description="Helical" evidence="4">
    <location>
        <begin position="272"/>
        <end position="300"/>
    </location>
</feature>
<feature type="transmembrane region" description="Helical" evidence="4">
    <location>
        <begin position="161"/>
        <end position="184"/>
    </location>
</feature>
<dbReference type="PANTHER" id="PTHR11360">
    <property type="entry name" value="MONOCARBOXYLATE TRANSPORTER"/>
    <property type="match status" value="1"/>
</dbReference>
<keyword evidence="6" id="KW-1185">Reference proteome</keyword>
<evidence type="ECO:0000256" key="3">
    <source>
        <dbReference type="SAM" id="MobiDB-lite"/>
    </source>
</evidence>
<reference evidence="5 6" key="1">
    <citation type="journal article" date="2020" name="ISME J.">
        <title>Uncovering the hidden diversity of litter-decomposition mechanisms in mushroom-forming fungi.</title>
        <authorList>
            <person name="Floudas D."/>
            <person name="Bentzer J."/>
            <person name="Ahren D."/>
            <person name="Johansson T."/>
            <person name="Persson P."/>
            <person name="Tunlid A."/>
        </authorList>
    </citation>
    <scope>NUCLEOTIDE SEQUENCE [LARGE SCALE GENOMIC DNA]</scope>
    <source>
        <strain evidence="5 6">CBS 661.87</strain>
    </source>
</reference>
<dbReference type="InterPro" id="IPR036259">
    <property type="entry name" value="MFS_trans_sf"/>
</dbReference>
<dbReference type="InterPro" id="IPR050327">
    <property type="entry name" value="Proton-linked_MCT"/>
</dbReference>
<comment type="subcellular location">
    <subcellularLocation>
        <location evidence="1">Membrane</location>
        <topology evidence="1">Multi-pass membrane protein</topology>
    </subcellularLocation>
</comment>
<gene>
    <name evidence="5" type="ORF">D9615_008722</name>
</gene>
<feature type="transmembrane region" description="Helical" evidence="4">
    <location>
        <begin position="396"/>
        <end position="417"/>
    </location>
</feature>
<feature type="transmembrane region" description="Helical" evidence="4">
    <location>
        <begin position="429"/>
        <end position="449"/>
    </location>
</feature>
<evidence type="ECO:0000256" key="4">
    <source>
        <dbReference type="SAM" id="Phobius"/>
    </source>
</evidence>
<dbReference type="Gene3D" id="1.20.1250.20">
    <property type="entry name" value="MFS general substrate transporter like domains"/>
    <property type="match status" value="2"/>
</dbReference>
<feature type="transmembrane region" description="Helical" evidence="4">
    <location>
        <begin position="196"/>
        <end position="216"/>
    </location>
</feature>
<sequence length="457" mass="49066">MSSTLKPHAVVRNDSVGTVVGTSINGALSKPASLHDNDNENDHDHGEEVPDTVLLNASPPTFPDGGLRAWFVVCGTVCTTFSTFGFVNAWGVFQAYYETHMLKGVSTSAIAWIGSMQYALVFLPAILVGRLFDLGWFKLPFAVGSVGLVLSTFLIAQCTEYWHFVLAQGLLVGISCGLCFGPVIGLVGHWFQKRRGLALAMTALGSSIGGTVIPIVARQLIPRVGFPWTMRIIGFILMFTLGFANLALKRRIPAKNMAGGLFNLKAFKNPAFTIYCFSTVIAFLGMYTLLTFIDVGAIAIGIPEDFSFYLVSIANAGSGFGRLTTAFIVDKTGPVNIIVPMTVLAAIVTYVWPMVQTKEGLIAIAALYGFTSAAYVATFQMPLYDLGDIEDVGRRAGMVMTFAAMGAISGPPISGAIHKATGGFSVVGYYAGSMMLLSCVFMLATRHLVLKKFWGKF</sequence>
<feature type="transmembrane region" description="Helical" evidence="4">
    <location>
        <begin position="228"/>
        <end position="248"/>
    </location>
</feature>
<comment type="caution">
    <text evidence="5">The sequence shown here is derived from an EMBL/GenBank/DDBJ whole genome shotgun (WGS) entry which is preliminary data.</text>
</comment>
<accession>A0A8H5H7U4</accession>
<feature type="compositionally biased region" description="Basic and acidic residues" evidence="3">
    <location>
        <begin position="33"/>
        <end position="48"/>
    </location>
</feature>
<protein>
    <recommendedName>
        <fullName evidence="7">MFS general substrate transporter</fullName>
    </recommendedName>
</protein>
<dbReference type="AlphaFoldDB" id="A0A8H5H7U4"/>
<evidence type="ECO:0000256" key="1">
    <source>
        <dbReference type="ARBA" id="ARBA00004141"/>
    </source>
</evidence>
<feature type="transmembrane region" description="Helical" evidence="4">
    <location>
        <begin position="109"/>
        <end position="129"/>
    </location>
</feature>
<feature type="region of interest" description="Disordered" evidence="3">
    <location>
        <begin position="27"/>
        <end position="50"/>
    </location>
</feature>
<evidence type="ECO:0000313" key="5">
    <source>
        <dbReference type="EMBL" id="KAF5378328.1"/>
    </source>
</evidence>
<proteinExistence type="inferred from homology"/>
<dbReference type="GO" id="GO:0022857">
    <property type="term" value="F:transmembrane transporter activity"/>
    <property type="evidence" value="ECO:0007669"/>
    <property type="project" value="InterPro"/>
</dbReference>
<dbReference type="GO" id="GO:0016020">
    <property type="term" value="C:membrane"/>
    <property type="evidence" value="ECO:0007669"/>
    <property type="project" value="UniProtKB-SubCell"/>
</dbReference>
<comment type="similarity">
    <text evidence="2">Belongs to the major facilitator superfamily. Monocarboxylate porter (TC 2.A.1.13) family.</text>
</comment>
<feature type="transmembrane region" description="Helical" evidence="4">
    <location>
        <begin position="306"/>
        <end position="323"/>
    </location>
</feature>
<feature type="transmembrane region" description="Helical" evidence="4">
    <location>
        <begin position="335"/>
        <end position="355"/>
    </location>
</feature>
<dbReference type="OrthoDB" id="6509908at2759"/>
<dbReference type="EMBL" id="JAACJP010000020">
    <property type="protein sequence ID" value="KAF5378328.1"/>
    <property type="molecule type" value="Genomic_DNA"/>
</dbReference>
<keyword evidence="4" id="KW-0472">Membrane</keyword>